<dbReference type="OMA" id="ANAENCP"/>
<dbReference type="PANTHER" id="PTHR10775">
    <property type="entry name" value="OS08G0208400 PROTEIN"/>
    <property type="match status" value="1"/>
</dbReference>
<protein>
    <submittedName>
        <fullName evidence="1">Uncharacterized protein</fullName>
    </submittedName>
</protein>
<evidence type="ECO:0000313" key="1">
    <source>
        <dbReference type="EMBL" id="KYP67708.1"/>
    </source>
</evidence>
<dbReference type="Gramene" id="C.cajan_23374.t">
    <property type="protein sequence ID" value="C.cajan_23374.t.cds1"/>
    <property type="gene ID" value="C.cajan_23374"/>
</dbReference>
<evidence type="ECO:0000313" key="2">
    <source>
        <dbReference type="Proteomes" id="UP000075243"/>
    </source>
</evidence>
<keyword evidence="2" id="KW-1185">Reference proteome</keyword>
<dbReference type="AlphaFoldDB" id="A0A151TKY5"/>
<organism evidence="1 2">
    <name type="scientific">Cajanus cajan</name>
    <name type="common">Pigeon pea</name>
    <name type="synonym">Cajanus indicus</name>
    <dbReference type="NCBI Taxonomy" id="3821"/>
    <lineage>
        <taxon>Eukaryota</taxon>
        <taxon>Viridiplantae</taxon>
        <taxon>Streptophyta</taxon>
        <taxon>Embryophyta</taxon>
        <taxon>Tracheophyta</taxon>
        <taxon>Spermatophyta</taxon>
        <taxon>Magnoliopsida</taxon>
        <taxon>eudicotyledons</taxon>
        <taxon>Gunneridae</taxon>
        <taxon>Pentapetalae</taxon>
        <taxon>rosids</taxon>
        <taxon>fabids</taxon>
        <taxon>Fabales</taxon>
        <taxon>Fabaceae</taxon>
        <taxon>Papilionoideae</taxon>
        <taxon>50 kb inversion clade</taxon>
        <taxon>NPAAA clade</taxon>
        <taxon>indigoferoid/millettioid clade</taxon>
        <taxon>Phaseoleae</taxon>
        <taxon>Cajanus</taxon>
    </lineage>
</organism>
<dbReference type="PANTHER" id="PTHR10775:SF185">
    <property type="entry name" value="OS08G0208400 PROTEIN"/>
    <property type="match status" value="1"/>
</dbReference>
<dbReference type="STRING" id="3821.A0A151TKY5"/>
<proteinExistence type="predicted"/>
<dbReference type="Proteomes" id="UP000075243">
    <property type="component" value="Chromosome 5"/>
</dbReference>
<accession>A0A151TKY5</accession>
<name>A0A151TKY5_CAJCA</name>
<dbReference type="EMBL" id="CM003607">
    <property type="protein sequence ID" value="KYP67708.1"/>
    <property type="molecule type" value="Genomic_DNA"/>
</dbReference>
<reference evidence="1 2" key="1">
    <citation type="journal article" date="2012" name="Nat. Biotechnol.">
        <title>Draft genome sequence of pigeonpea (Cajanus cajan), an orphan legume crop of resource-poor farmers.</title>
        <authorList>
            <person name="Varshney R.K."/>
            <person name="Chen W."/>
            <person name="Li Y."/>
            <person name="Bharti A.K."/>
            <person name="Saxena R.K."/>
            <person name="Schlueter J.A."/>
            <person name="Donoghue M.T."/>
            <person name="Azam S."/>
            <person name="Fan G."/>
            <person name="Whaley A.M."/>
            <person name="Farmer A.D."/>
            <person name="Sheridan J."/>
            <person name="Iwata A."/>
            <person name="Tuteja R."/>
            <person name="Penmetsa R.V."/>
            <person name="Wu W."/>
            <person name="Upadhyaya H.D."/>
            <person name="Yang S.P."/>
            <person name="Shah T."/>
            <person name="Saxena K.B."/>
            <person name="Michael T."/>
            <person name="McCombie W.R."/>
            <person name="Yang B."/>
            <person name="Zhang G."/>
            <person name="Yang H."/>
            <person name="Wang J."/>
            <person name="Spillane C."/>
            <person name="Cook D.R."/>
            <person name="May G.D."/>
            <person name="Xu X."/>
            <person name="Jackson S.A."/>
        </authorList>
    </citation>
    <scope>NUCLEOTIDE SEQUENCE [LARGE SCALE GENOMIC DNA]</scope>
    <source>
        <strain evidence="2">cv. Asha</strain>
    </source>
</reference>
<sequence length="193" mass="22452">MLLELLSDALPEENTLPKSFYDTKKIISGLGLSYGKIHACPNDCILYRKDLANAENCPKCKLSRWKHNSDDVECRKKIPAKILHWFPLIPRVQRLFLSSKIASSMTWHEDGRTKDGLLRHPADSFSWKDFDRQYPDFSCDPRNVRLGLASDGFNPFKTMKIPHSTWPIILIPYNLPPWMCMKQPNFIHFILFC</sequence>
<dbReference type="InterPro" id="IPR004242">
    <property type="entry name" value="Transposase_21"/>
</dbReference>
<gene>
    <name evidence="1" type="ORF">KK1_024060</name>
</gene>
<dbReference type="Pfam" id="PF02992">
    <property type="entry name" value="Transposase_21"/>
    <property type="match status" value="1"/>
</dbReference>